<name>A0A2K3KDH9_TRIPR</name>
<organism evidence="1 2">
    <name type="scientific">Trifolium pratense</name>
    <name type="common">Red clover</name>
    <dbReference type="NCBI Taxonomy" id="57577"/>
    <lineage>
        <taxon>Eukaryota</taxon>
        <taxon>Viridiplantae</taxon>
        <taxon>Streptophyta</taxon>
        <taxon>Embryophyta</taxon>
        <taxon>Tracheophyta</taxon>
        <taxon>Spermatophyta</taxon>
        <taxon>Magnoliopsida</taxon>
        <taxon>eudicotyledons</taxon>
        <taxon>Gunneridae</taxon>
        <taxon>Pentapetalae</taxon>
        <taxon>rosids</taxon>
        <taxon>fabids</taxon>
        <taxon>Fabales</taxon>
        <taxon>Fabaceae</taxon>
        <taxon>Papilionoideae</taxon>
        <taxon>50 kb inversion clade</taxon>
        <taxon>NPAAA clade</taxon>
        <taxon>Hologalegina</taxon>
        <taxon>IRL clade</taxon>
        <taxon>Trifolieae</taxon>
        <taxon>Trifolium</taxon>
    </lineage>
</organism>
<sequence length="66" mass="7315">RRMDETEAAAVVENPAENVIGSAHGMENNVGSMQTQHLSLNFMTNNNFDDVLPFENGNNVPNDLWP</sequence>
<proteinExistence type="predicted"/>
<dbReference type="EMBL" id="ASHM01092821">
    <property type="protein sequence ID" value="PNX64357.1"/>
    <property type="molecule type" value="Genomic_DNA"/>
</dbReference>
<reference evidence="1 2" key="2">
    <citation type="journal article" date="2017" name="Front. Plant Sci.">
        <title>Gene Classification and Mining of Molecular Markers Useful in Red Clover (Trifolium pratense) Breeding.</title>
        <authorList>
            <person name="Istvanek J."/>
            <person name="Dluhosova J."/>
            <person name="Dluhos P."/>
            <person name="Patkova L."/>
            <person name="Nedelnik J."/>
            <person name="Repkova J."/>
        </authorList>
    </citation>
    <scope>NUCLEOTIDE SEQUENCE [LARGE SCALE GENOMIC DNA]</scope>
    <source>
        <strain evidence="2">cv. Tatra</strain>
        <tissue evidence="1">Young leaves</tissue>
    </source>
</reference>
<comment type="caution">
    <text evidence="1">The sequence shown here is derived from an EMBL/GenBank/DDBJ whole genome shotgun (WGS) entry which is preliminary data.</text>
</comment>
<evidence type="ECO:0000313" key="2">
    <source>
        <dbReference type="Proteomes" id="UP000236291"/>
    </source>
</evidence>
<gene>
    <name evidence="1" type="ORF">L195_g053976</name>
</gene>
<accession>A0A2K3KDH9</accession>
<reference evidence="1 2" key="1">
    <citation type="journal article" date="2014" name="Am. J. Bot.">
        <title>Genome assembly and annotation for red clover (Trifolium pratense; Fabaceae).</title>
        <authorList>
            <person name="Istvanek J."/>
            <person name="Jaros M."/>
            <person name="Krenek A."/>
            <person name="Repkova J."/>
        </authorList>
    </citation>
    <scope>NUCLEOTIDE SEQUENCE [LARGE SCALE GENOMIC DNA]</scope>
    <source>
        <strain evidence="2">cv. Tatra</strain>
        <tissue evidence="1">Young leaves</tissue>
    </source>
</reference>
<dbReference type="AlphaFoldDB" id="A0A2K3KDH9"/>
<dbReference type="Proteomes" id="UP000236291">
    <property type="component" value="Unassembled WGS sequence"/>
</dbReference>
<protein>
    <submittedName>
        <fullName evidence="1">Uncharacterized protein</fullName>
    </submittedName>
</protein>
<evidence type="ECO:0000313" key="1">
    <source>
        <dbReference type="EMBL" id="PNX64357.1"/>
    </source>
</evidence>
<feature type="non-terminal residue" evidence="1">
    <location>
        <position position="1"/>
    </location>
</feature>